<dbReference type="PANTHER" id="PTHR47534">
    <property type="entry name" value="YALI0E05731P"/>
    <property type="match status" value="1"/>
</dbReference>
<dbReference type="InterPro" id="IPR002347">
    <property type="entry name" value="SDR_fam"/>
</dbReference>
<dbReference type="InterPro" id="IPR052228">
    <property type="entry name" value="Sec_Metab_Biosynth_Oxidored"/>
</dbReference>
<dbReference type="Proteomes" id="UP000760494">
    <property type="component" value="Unassembled WGS sequence"/>
</dbReference>
<protein>
    <submittedName>
        <fullName evidence="2">Uncharacterized protein</fullName>
    </submittedName>
</protein>
<comment type="caution">
    <text evidence="2">The sequence shown here is derived from an EMBL/GenBank/DDBJ whole genome shotgun (WGS) entry which is preliminary data.</text>
</comment>
<dbReference type="PANTHER" id="PTHR47534:SF3">
    <property type="entry name" value="ALCOHOL DEHYDROGENASE-LIKE C-TERMINAL DOMAIN-CONTAINING PROTEIN"/>
    <property type="match status" value="1"/>
</dbReference>
<dbReference type="InterPro" id="IPR036291">
    <property type="entry name" value="NAD(P)-bd_dom_sf"/>
</dbReference>
<gene>
    <name evidence="2" type="ORF">C2S_8209</name>
</gene>
<dbReference type="AlphaFoldDB" id="A0A5Q3G8T1"/>
<sequence length="626" mass="68934">MAKSVSPFRSASSQMPPLTLSVGQLFVQSQLCTKPQLPPKDLDLSGQTAIITGSNNGIGFACAKLLLQYNLSHLIMAVRSEDKGTAAAEQLRRTSASTSPQIDVWKLDMGSYRSIEDFAKHCETLPRIDLVILNAGMGDITFHLNKATGHQEIVQVNFLSTMYLSVLLLPILKTRAPNTKPGRLTIVSSGTAMHCELPEAKADHIISALDSEANFDGMGYYGKSKLLGHFFIDRLSQHVDPSDVVINLVDPGMTKGTGLMDKGTWLMRMAMAMATRLVGRTQEQAASTYVDAAIVKGEESHGSYLMDWKIYPFGSYYYTGEGKGVQDRIWRECISSPHLIFIMNKVISGSNALVVGGTSGIGYAIASRLATSPNYQFSAITIVGRTKPQVMPAEKVSFRSVDATSMHALKEFAQEFRSNSQNNPLDLLVMTQGIMSFAGRAETPEGIDRKMALHYYGRQLLIRELSSILSQDAKVLLVLDGLNASPEKLNWDDLDLKETFSLAHAANHCITMNDAMIQYHALQDQGTKHFFAHGYPGVVNTATPKNSAWYFRAVSKVASRLVGLQPEQCAERQLDGLYKAADELQSKDISWACLDNHGKVIGGKKEWSEEERRKIADHTWGVVDRT</sequence>
<dbReference type="PRINTS" id="PR00081">
    <property type="entry name" value="GDHRDH"/>
</dbReference>
<keyword evidence="1" id="KW-0560">Oxidoreductase</keyword>
<organism evidence="2 3">
    <name type="scientific">Fusarium fujikuroi</name>
    <name type="common">Bakanae and foot rot disease fungus</name>
    <name type="synonym">Gibberella fujikuroi</name>
    <dbReference type="NCBI Taxonomy" id="5127"/>
    <lineage>
        <taxon>Eukaryota</taxon>
        <taxon>Fungi</taxon>
        <taxon>Dikarya</taxon>
        <taxon>Ascomycota</taxon>
        <taxon>Pezizomycotina</taxon>
        <taxon>Sordariomycetes</taxon>
        <taxon>Hypocreomycetidae</taxon>
        <taxon>Hypocreales</taxon>
        <taxon>Nectriaceae</taxon>
        <taxon>Fusarium</taxon>
        <taxon>Fusarium fujikuroi species complex</taxon>
    </lineage>
</organism>
<dbReference type="EMBL" id="CABFJX010000312">
    <property type="protein sequence ID" value="VTT70934.1"/>
    <property type="molecule type" value="Genomic_DNA"/>
</dbReference>
<proteinExistence type="predicted"/>
<evidence type="ECO:0000256" key="1">
    <source>
        <dbReference type="ARBA" id="ARBA00023002"/>
    </source>
</evidence>
<accession>A0A5Q3G8T1</accession>
<dbReference type="Pfam" id="PF00106">
    <property type="entry name" value="adh_short"/>
    <property type="match status" value="1"/>
</dbReference>
<name>A0A5Q3G8T1_FUSFU</name>
<dbReference type="GO" id="GO:0016491">
    <property type="term" value="F:oxidoreductase activity"/>
    <property type="evidence" value="ECO:0007669"/>
    <property type="project" value="UniProtKB-KW"/>
</dbReference>
<evidence type="ECO:0000313" key="3">
    <source>
        <dbReference type="Proteomes" id="UP000760494"/>
    </source>
</evidence>
<reference evidence="2" key="1">
    <citation type="submission" date="2019-05" db="EMBL/GenBank/DDBJ databases">
        <authorList>
            <person name="Piombo E."/>
        </authorList>
    </citation>
    <scope>NUCLEOTIDE SEQUENCE</scope>
    <source>
        <strain evidence="2">C2S</strain>
    </source>
</reference>
<evidence type="ECO:0000313" key="2">
    <source>
        <dbReference type="EMBL" id="VTT70934.1"/>
    </source>
</evidence>
<dbReference type="SUPFAM" id="SSF51735">
    <property type="entry name" value="NAD(P)-binding Rossmann-fold domains"/>
    <property type="match status" value="2"/>
</dbReference>
<dbReference type="Gene3D" id="3.40.50.720">
    <property type="entry name" value="NAD(P)-binding Rossmann-like Domain"/>
    <property type="match status" value="2"/>
</dbReference>